<evidence type="ECO:0000313" key="7">
    <source>
        <dbReference type="Proteomes" id="UP000596977"/>
    </source>
</evidence>
<dbReference type="PRINTS" id="PR00039">
    <property type="entry name" value="HTHLYSR"/>
</dbReference>
<dbReference type="PROSITE" id="PS50931">
    <property type="entry name" value="HTH_LYSR"/>
    <property type="match status" value="1"/>
</dbReference>
<dbReference type="InterPro" id="IPR036388">
    <property type="entry name" value="WH-like_DNA-bd_sf"/>
</dbReference>
<dbReference type="EMBL" id="BMKB01000004">
    <property type="protein sequence ID" value="GGA54275.1"/>
    <property type="molecule type" value="Genomic_DNA"/>
</dbReference>
<dbReference type="Pfam" id="PF00126">
    <property type="entry name" value="HTH_1"/>
    <property type="match status" value="1"/>
</dbReference>
<dbReference type="GO" id="GO:0043565">
    <property type="term" value="F:sequence-specific DNA binding"/>
    <property type="evidence" value="ECO:0007669"/>
    <property type="project" value="TreeGrafter"/>
</dbReference>
<dbReference type="Pfam" id="PF03466">
    <property type="entry name" value="LysR_substrate"/>
    <property type="match status" value="1"/>
</dbReference>
<keyword evidence="7" id="KW-1185">Reference proteome</keyword>
<evidence type="ECO:0000256" key="1">
    <source>
        <dbReference type="ARBA" id="ARBA00009437"/>
    </source>
</evidence>
<dbReference type="InterPro" id="IPR000847">
    <property type="entry name" value="LysR_HTH_N"/>
</dbReference>
<dbReference type="GO" id="GO:0003700">
    <property type="term" value="F:DNA-binding transcription factor activity"/>
    <property type="evidence" value="ECO:0007669"/>
    <property type="project" value="InterPro"/>
</dbReference>
<gene>
    <name evidence="6" type="ORF">GCM10011499_25550</name>
</gene>
<organism evidence="6 7">
    <name type="scientific">Pelagibacterium lentulum</name>
    <dbReference type="NCBI Taxonomy" id="2029865"/>
    <lineage>
        <taxon>Bacteria</taxon>
        <taxon>Pseudomonadati</taxon>
        <taxon>Pseudomonadota</taxon>
        <taxon>Alphaproteobacteria</taxon>
        <taxon>Hyphomicrobiales</taxon>
        <taxon>Devosiaceae</taxon>
        <taxon>Pelagibacterium</taxon>
    </lineage>
</organism>
<dbReference type="Gene3D" id="1.10.10.10">
    <property type="entry name" value="Winged helix-like DNA-binding domain superfamily/Winged helix DNA-binding domain"/>
    <property type="match status" value="1"/>
</dbReference>
<dbReference type="GO" id="GO:0006351">
    <property type="term" value="P:DNA-templated transcription"/>
    <property type="evidence" value="ECO:0007669"/>
    <property type="project" value="TreeGrafter"/>
</dbReference>
<dbReference type="PANTHER" id="PTHR30537:SF3">
    <property type="entry name" value="TRANSCRIPTIONAL REGULATORY PROTEIN"/>
    <property type="match status" value="1"/>
</dbReference>
<protein>
    <submittedName>
        <fullName evidence="6">LysR family transcriptional regulator</fullName>
    </submittedName>
</protein>
<name>A0A916RHA2_9HYPH</name>
<reference evidence="6 7" key="1">
    <citation type="journal article" date="2014" name="Int. J. Syst. Evol. Microbiol.">
        <title>Complete genome sequence of Corynebacterium casei LMG S-19264T (=DSM 44701T), isolated from a smear-ripened cheese.</title>
        <authorList>
            <consortium name="US DOE Joint Genome Institute (JGI-PGF)"/>
            <person name="Walter F."/>
            <person name="Albersmeier A."/>
            <person name="Kalinowski J."/>
            <person name="Ruckert C."/>
        </authorList>
    </citation>
    <scope>NUCLEOTIDE SEQUENCE [LARGE SCALE GENOMIC DNA]</scope>
    <source>
        <strain evidence="6 7">CGMCC 1.15896</strain>
    </source>
</reference>
<dbReference type="InterPro" id="IPR036390">
    <property type="entry name" value="WH_DNA-bd_sf"/>
</dbReference>
<evidence type="ECO:0000256" key="4">
    <source>
        <dbReference type="ARBA" id="ARBA00023163"/>
    </source>
</evidence>
<dbReference type="RefSeq" id="WP_127072034.1">
    <property type="nucleotide sequence ID" value="NZ_BMKB01000004.1"/>
</dbReference>
<keyword evidence="2" id="KW-0805">Transcription regulation</keyword>
<evidence type="ECO:0000256" key="2">
    <source>
        <dbReference type="ARBA" id="ARBA00023015"/>
    </source>
</evidence>
<keyword evidence="3" id="KW-0238">DNA-binding</keyword>
<dbReference type="PANTHER" id="PTHR30537">
    <property type="entry name" value="HTH-TYPE TRANSCRIPTIONAL REGULATOR"/>
    <property type="match status" value="1"/>
</dbReference>
<dbReference type="InterPro" id="IPR005119">
    <property type="entry name" value="LysR_subst-bd"/>
</dbReference>
<dbReference type="InterPro" id="IPR058163">
    <property type="entry name" value="LysR-type_TF_proteobact-type"/>
</dbReference>
<feature type="domain" description="HTH lysR-type" evidence="5">
    <location>
        <begin position="4"/>
        <end position="61"/>
    </location>
</feature>
<dbReference type="Proteomes" id="UP000596977">
    <property type="component" value="Unassembled WGS sequence"/>
</dbReference>
<comment type="similarity">
    <text evidence="1">Belongs to the LysR transcriptional regulatory family.</text>
</comment>
<sequence length="297" mass="32908">MADFDWNHMRAFLATVEAGTLSGAARQIGLTQPTLSRQIAALEDELGLLLFERVGKRLQLTHAGRELAAHVREMGAAAHRIGLAASGQSSTIEGIVRITAIDLVAAYVLPPLLHRINMMAPGIVLEVIATNAIDDLMRREADIALRHMQPDQPDLIARRCPDSDVGLYAATKLLDAIGRPKSAEDIANMPIIGFPENQMLIDELAARGIPLREETIRWRCASVMINGELVRQGYGIGIMFREAAKDMTGIEELLPDMEPIKAPMWLVTHRELHTSRRIRLVYDALYEELSRRNVRGG</sequence>
<dbReference type="OrthoDB" id="7624726at2"/>
<evidence type="ECO:0000256" key="3">
    <source>
        <dbReference type="ARBA" id="ARBA00023125"/>
    </source>
</evidence>
<evidence type="ECO:0000313" key="6">
    <source>
        <dbReference type="EMBL" id="GGA54275.1"/>
    </source>
</evidence>
<dbReference type="FunFam" id="1.10.10.10:FF:000001">
    <property type="entry name" value="LysR family transcriptional regulator"/>
    <property type="match status" value="1"/>
</dbReference>
<comment type="caution">
    <text evidence="6">The sequence shown here is derived from an EMBL/GenBank/DDBJ whole genome shotgun (WGS) entry which is preliminary data.</text>
</comment>
<dbReference type="Gene3D" id="3.40.190.290">
    <property type="match status" value="1"/>
</dbReference>
<dbReference type="AlphaFoldDB" id="A0A916RHA2"/>
<accession>A0A916RHA2</accession>
<evidence type="ECO:0000259" key="5">
    <source>
        <dbReference type="PROSITE" id="PS50931"/>
    </source>
</evidence>
<keyword evidence="4" id="KW-0804">Transcription</keyword>
<proteinExistence type="inferred from homology"/>
<dbReference type="SUPFAM" id="SSF53850">
    <property type="entry name" value="Periplasmic binding protein-like II"/>
    <property type="match status" value="1"/>
</dbReference>
<dbReference type="SUPFAM" id="SSF46785">
    <property type="entry name" value="Winged helix' DNA-binding domain"/>
    <property type="match status" value="1"/>
</dbReference>